<dbReference type="InterPro" id="IPR011761">
    <property type="entry name" value="ATP-grasp"/>
</dbReference>
<evidence type="ECO:0000256" key="9">
    <source>
        <dbReference type="ARBA" id="ARBA00052879"/>
    </source>
</evidence>
<dbReference type="GO" id="GO:0004775">
    <property type="term" value="F:succinate-CoA ligase (ADP-forming) activity"/>
    <property type="evidence" value="ECO:0007669"/>
    <property type="project" value="UniProtKB-UniRule"/>
</dbReference>
<dbReference type="Proteomes" id="UP000276133">
    <property type="component" value="Unassembled WGS sequence"/>
</dbReference>
<keyword evidence="5 12" id="KW-0547">Nucleotide-binding</keyword>
<dbReference type="EMBL" id="REGN01009191">
    <property type="protein sequence ID" value="RNA01707.1"/>
    <property type="molecule type" value="Genomic_DNA"/>
</dbReference>
<dbReference type="GO" id="GO:0004776">
    <property type="term" value="F:succinate-CoA ligase (GDP-forming) activity"/>
    <property type="evidence" value="ECO:0007669"/>
    <property type="project" value="UniProtKB-EC"/>
</dbReference>
<comment type="function">
    <text evidence="10 12">GTP-specific succinyl-CoA synthetase functions in the citric acid cycle (TCA), coupling the hydrolysis of succinyl-CoA to the synthesis of GTP and thus represents the only step of substrate-level phosphorylation in the TCA. The beta subunit provides nucleotide specificity of the enzyme and binds the substrate succinate, while the binding sites for coenzyme A and phosphate are found in the alpha subunit.</text>
</comment>
<dbReference type="PROSITE" id="PS01217">
    <property type="entry name" value="SUCCINYL_COA_LIG_3"/>
    <property type="match status" value="1"/>
</dbReference>
<dbReference type="NCBIfam" id="NF001913">
    <property type="entry name" value="PRK00696.1"/>
    <property type="match status" value="1"/>
</dbReference>
<evidence type="ECO:0000256" key="3">
    <source>
        <dbReference type="ARBA" id="ARBA00022598"/>
    </source>
</evidence>
<evidence type="ECO:0000259" key="14">
    <source>
        <dbReference type="PROSITE" id="PS50975"/>
    </source>
</evidence>
<dbReference type="GO" id="GO:0005525">
    <property type="term" value="F:GTP binding"/>
    <property type="evidence" value="ECO:0007669"/>
    <property type="project" value="UniProtKB-UniRule"/>
</dbReference>
<dbReference type="PANTHER" id="PTHR11815">
    <property type="entry name" value="SUCCINYL-COA SYNTHETASE BETA CHAIN"/>
    <property type="match status" value="1"/>
</dbReference>
<dbReference type="GO" id="GO:0042709">
    <property type="term" value="C:succinate-CoA ligase complex"/>
    <property type="evidence" value="ECO:0007669"/>
    <property type="project" value="TreeGrafter"/>
</dbReference>
<keyword evidence="16" id="KW-1185">Reference proteome</keyword>
<keyword evidence="13" id="KW-0067">ATP-binding</keyword>
<keyword evidence="2 12" id="KW-0816">Tricarboxylic acid cycle</keyword>
<feature type="domain" description="ATP-grasp" evidence="14">
    <location>
        <begin position="36"/>
        <end position="85"/>
    </location>
</feature>
<dbReference type="GO" id="GO:0006104">
    <property type="term" value="P:succinyl-CoA metabolic process"/>
    <property type="evidence" value="ECO:0007669"/>
    <property type="project" value="InterPro"/>
</dbReference>
<evidence type="ECO:0000256" key="7">
    <source>
        <dbReference type="ARBA" id="ARBA00023128"/>
    </source>
</evidence>
<dbReference type="Pfam" id="PF08442">
    <property type="entry name" value="ATP-grasp_2"/>
    <property type="match status" value="1"/>
</dbReference>
<dbReference type="FunFam" id="3.30.1490.20:FF:000004">
    <property type="entry name" value="Succinate--CoA ligase [ADP-forming] subunit beta, mitochondrial"/>
    <property type="match status" value="1"/>
</dbReference>
<feature type="binding site" evidence="12">
    <location>
        <begin position="358"/>
        <end position="360"/>
    </location>
    <ligand>
        <name>substrate</name>
        <note>ligand shared with subunit alpha</note>
    </ligand>
</feature>
<dbReference type="NCBIfam" id="TIGR01016">
    <property type="entry name" value="sucCoAbeta"/>
    <property type="match status" value="1"/>
</dbReference>
<dbReference type="InterPro" id="IPR013815">
    <property type="entry name" value="ATP_grasp_subdomain_1"/>
</dbReference>
<evidence type="ECO:0000256" key="12">
    <source>
        <dbReference type="HAMAP-Rule" id="MF_03221"/>
    </source>
</evidence>
<comment type="pathway">
    <text evidence="1 12">Carbohydrate metabolism; tricarboxylic acid cycle; succinate from succinyl-CoA (ligase route): step 1/1.</text>
</comment>
<feature type="binding site" evidence="12">
    <location>
        <position position="301"/>
    </location>
    <ligand>
        <name>substrate</name>
        <note>ligand shared with subunit alpha</note>
    </ligand>
</feature>
<sequence>MLSKIFNKPLSANFLSVTSQILSSRCNISLQEYQSKKILQDNGINVQRFLMASTPDEAHDAGQKLMNTIAKELVIKAQILAGGRGRGTFSSGLQGGVKLTKDPSVVKDLTNKMLNHRLVTKQTKSDGVLVEKLMVAEALDIARETYFAILLDRAFDGPVMIGSPVGGVDIEEVAEKQPNKIFKQKINSETGLTQDQAIQMAKNLEFTGENIEIAAEQIVRLYKLFGKLDCTQLEINPFGETPDGRVVCFDAKLNFDDNAEFRQKEIFDEQDLSETDPREITAIQLGLNYIQMDGNIGCMVNGAGLAMATMDIISLYGGSPANFLDCGGNVNEKQVIEAFKLLTSDSQVKAIFVNIFGGIVNCGTIANGIVNACRTIDLKVPLIVRLQGTNAEKANEIILNSGLNIIPELDFDSAAKKACTAF</sequence>
<keyword evidence="3 12" id="KW-0436">Ligase</keyword>
<dbReference type="InterPro" id="IPR034722">
    <property type="entry name" value="Succ_CoA_betaG_euk"/>
</dbReference>
<dbReference type="PROSITE" id="PS50975">
    <property type="entry name" value="ATP_GRASP"/>
    <property type="match status" value="1"/>
</dbReference>
<dbReference type="SUPFAM" id="SSF56059">
    <property type="entry name" value="Glutathione synthetase ATP-binding domain-like"/>
    <property type="match status" value="1"/>
</dbReference>
<keyword evidence="7 12" id="KW-0496">Mitochondrion</keyword>
<dbReference type="InterPro" id="IPR017866">
    <property type="entry name" value="Succ-CoA_synthase_bsu_CS"/>
</dbReference>
<evidence type="ECO:0000256" key="13">
    <source>
        <dbReference type="PROSITE-ProRule" id="PRU00409"/>
    </source>
</evidence>
<dbReference type="FunFam" id="3.30.470.20:FF:000002">
    <property type="entry name" value="Succinate--CoA ligase [ADP-forming] subunit beta"/>
    <property type="match status" value="1"/>
</dbReference>
<comment type="catalytic activity">
    <reaction evidence="9 12">
        <text>GTP + succinate + CoA = succinyl-CoA + GDP + phosphate</text>
        <dbReference type="Rhea" id="RHEA:22120"/>
        <dbReference type="ChEBI" id="CHEBI:30031"/>
        <dbReference type="ChEBI" id="CHEBI:37565"/>
        <dbReference type="ChEBI" id="CHEBI:43474"/>
        <dbReference type="ChEBI" id="CHEBI:57287"/>
        <dbReference type="ChEBI" id="CHEBI:57292"/>
        <dbReference type="ChEBI" id="CHEBI:58189"/>
        <dbReference type="EC" id="6.2.1.4"/>
    </reaction>
</comment>
<feature type="binding site" evidence="12">
    <location>
        <position position="236"/>
    </location>
    <ligand>
        <name>Mg(2+)</name>
        <dbReference type="ChEBI" id="CHEBI:18420"/>
    </ligand>
</feature>
<evidence type="ECO:0000256" key="11">
    <source>
        <dbReference type="ARBA" id="ARBA00063570"/>
    </source>
</evidence>
<proteinExistence type="inferred from homology"/>
<organism evidence="15 16">
    <name type="scientific">Brachionus plicatilis</name>
    <name type="common">Marine rotifer</name>
    <name type="synonym">Brachionus muelleri</name>
    <dbReference type="NCBI Taxonomy" id="10195"/>
    <lineage>
        <taxon>Eukaryota</taxon>
        <taxon>Metazoa</taxon>
        <taxon>Spiralia</taxon>
        <taxon>Gnathifera</taxon>
        <taxon>Rotifera</taxon>
        <taxon>Eurotatoria</taxon>
        <taxon>Monogononta</taxon>
        <taxon>Pseudotrocha</taxon>
        <taxon>Ploima</taxon>
        <taxon>Brachionidae</taxon>
        <taxon>Brachionus</taxon>
    </lineage>
</organism>
<evidence type="ECO:0000256" key="8">
    <source>
        <dbReference type="ARBA" id="ARBA00023134"/>
    </source>
</evidence>
<feature type="binding site" evidence="12">
    <location>
        <position position="139"/>
    </location>
    <ligand>
        <name>GTP</name>
        <dbReference type="ChEBI" id="CHEBI:37565"/>
    </ligand>
</feature>
<reference evidence="15 16" key="1">
    <citation type="journal article" date="2018" name="Sci. Rep.">
        <title>Genomic signatures of local adaptation to the degree of environmental predictability in rotifers.</title>
        <authorList>
            <person name="Franch-Gras L."/>
            <person name="Hahn C."/>
            <person name="Garcia-Roger E.M."/>
            <person name="Carmona M.J."/>
            <person name="Serra M."/>
            <person name="Gomez A."/>
        </authorList>
    </citation>
    <scope>NUCLEOTIDE SEQUENCE [LARGE SCALE GENOMIC DNA]</scope>
    <source>
        <strain evidence="15">HYR1</strain>
    </source>
</reference>
<dbReference type="AlphaFoldDB" id="A0A3M7PRC7"/>
<comment type="cofactor">
    <cofactor evidence="12">
        <name>Mg(2+)</name>
        <dbReference type="ChEBI" id="CHEBI:18420"/>
    </cofactor>
    <text evidence="12">Binds 1 Mg(2+) ion per subunit.</text>
</comment>
<dbReference type="HAMAP" id="MF_03221">
    <property type="entry name" value="Succ_CoA_betaG_euk"/>
    <property type="match status" value="1"/>
</dbReference>
<dbReference type="EC" id="6.2.1.4" evidence="12"/>
<dbReference type="GO" id="GO:0005739">
    <property type="term" value="C:mitochondrion"/>
    <property type="evidence" value="ECO:0007669"/>
    <property type="project" value="UniProtKB-SubCell"/>
</dbReference>
<dbReference type="InterPro" id="IPR016102">
    <property type="entry name" value="Succinyl-CoA_synth-like"/>
</dbReference>
<dbReference type="PIRSF" id="PIRSF001554">
    <property type="entry name" value="SucCS_beta"/>
    <property type="match status" value="1"/>
</dbReference>
<feature type="binding site" evidence="12">
    <location>
        <position position="47"/>
    </location>
    <ligand>
        <name>GTP</name>
        <dbReference type="ChEBI" id="CHEBI:37565"/>
    </ligand>
</feature>
<dbReference type="InterPro" id="IPR005809">
    <property type="entry name" value="Succ_CoA_ligase-like_bsu"/>
</dbReference>
<evidence type="ECO:0000256" key="2">
    <source>
        <dbReference type="ARBA" id="ARBA00022532"/>
    </source>
</evidence>
<dbReference type="Gene3D" id="3.30.470.20">
    <property type="entry name" value="ATP-grasp fold, B domain"/>
    <property type="match status" value="1"/>
</dbReference>
<comment type="similarity">
    <text evidence="12">Belongs to the succinate/malate CoA ligase beta subunit family. GTP-specific subunit beta subfamily.</text>
</comment>
<name>A0A3M7PRC7_BRAPC</name>
<dbReference type="Pfam" id="PF00549">
    <property type="entry name" value="Ligase_CoA"/>
    <property type="match status" value="1"/>
</dbReference>
<comment type="subcellular location">
    <subcellularLocation>
        <location evidence="12">Mitochondrion</location>
    </subcellularLocation>
</comment>
<dbReference type="FunFam" id="3.40.50.261:FF:000001">
    <property type="entry name" value="Succinate--CoA ligase [ADP-forming] subunit beta"/>
    <property type="match status" value="1"/>
</dbReference>
<dbReference type="InterPro" id="IPR005811">
    <property type="entry name" value="SUCC_ACL_C"/>
</dbReference>
<gene>
    <name evidence="15" type="ORF">BpHYR1_015585</name>
</gene>
<evidence type="ECO:0000256" key="4">
    <source>
        <dbReference type="ARBA" id="ARBA00022723"/>
    </source>
</evidence>
<dbReference type="SUPFAM" id="SSF52210">
    <property type="entry name" value="Succinyl-CoA synthetase domains"/>
    <property type="match status" value="1"/>
</dbReference>
<feature type="binding site" evidence="12">
    <location>
        <begin position="83"/>
        <end position="85"/>
    </location>
    <ligand>
        <name>GTP</name>
        <dbReference type="ChEBI" id="CHEBI:37565"/>
    </ligand>
</feature>
<dbReference type="GO" id="GO:0005524">
    <property type="term" value="F:ATP binding"/>
    <property type="evidence" value="ECO:0007669"/>
    <property type="project" value="UniProtKB-UniRule"/>
</dbReference>
<keyword evidence="8 12" id="KW-0342">GTP-binding</keyword>
<protein>
    <recommendedName>
        <fullName evidence="12">Succinate--CoA ligase [GDP-forming] subunit beta, mitochondrial</fullName>
        <ecNumber evidence="12">6.2.1.4</ecNumber>
    </recommendedName>
    <alternativeName>
        <fullName evidence="12">GTP-specific succinyl-CoA synthetase subunit beta</fullName>
        <shortName evidence="12">G-SCS</shortName>
        <shortName evidence="12">GTPSCS</shortName>
    </alternativeName>
    <alternativeName>
        <fullName evidence="12">Succinyl-CoA synthetase beta-G chain</fullName>
        <shortName evidence="12">SCS-betaG</shortName>
    </alternativeName>
</protein>
<evidence type="ECO:0000256" key="1">
    <source>
        <dbReference type="ARBA" id="ARBA00005064"/>
    </source>
</evidence>
<feature type="binding site" evidence="12">
    <location>
        <position position="250"/>
    </location>
    <ligand>
        <name>Mg(2+)</name>
        <dbReference type="ChEBI" id="CHEBI:18420"/>
    </ligand>
</feature>
<keyword evidence="6 12" id="KW-0460">Magnesium</keyword>
<dbReference type="OrthoDB" id="1552at2759"/>
<dbReference type="PANTHER" id="PTHR11815:SF10">
    <property type="entry name" value="SUCCINATE--COA LIGASE [GDP-FORMING] SUBUNIT BETA, MITOCHONDRIAL"/>
    <property type="match status" value="1"/>
</dbReference>
<comment type="caution">
    <text evidence="15">The sequence shown here is derived from an EMBL/GenBank/DDBJ whole genome shotgun (WGS) entry which is preliminary data.</text>
</comment>
<evidence type="ECO:0000313" key="15">
    <source>
        <dbReference type="EMBL" id="RNA01707.1"/>
    </source>
</evidence>
<evidence type="ECO:0000256" key="5">
    <source>
        <dbReference type="ARBA" id="ARBA00022741"/>
    </source>
</evidence>
<dbReference type="InterPro" id="IPR013650">
    <property type="entry name" value="ATP-grasp_succ-CoA_synth-type"/>
</dbReference>
<comment type="subunit">
    <text evidence="11 12">Heterodimer of an alpha and a beta subunit. The beta subunit determines specificity for GTP.</text>
</comment>
<dbReference type="Gene3D" id="3.40.50.261">
    <property type="entry name" value="Succinyl-CoA synthetase domains"/>
    <property type="match status" value="1"/>
</dbReference>
<dbReference type="GO" id="GO:0006099">
    <property type="term" value="P:tricarboxylic acid cycle"/>
    <property type="evidence" value="ECO:0007669"/>
    <property type="project" value="UniProtKB-UniRule"/>
</dbReference>
<feature type="site" description="Important for substrate specificity" evidence="12">
    <location>
        <position position="72"/>
    </location>
</feature>
<keyword evidence="4 12" id="KW-0479">Metal-binding</keyword>
<dbReference type="STRING" id="10195.A0A3M7PRC7"/>
<feature type="site" description="Important for substrate specificity" evidence="12">
    <location>
        <position position="140"/>
    </location>
</feature>
<evidence type="ECO:0000256" key="10">
    <source>
        <dbReference type="ARBA" id="ARBA00053833"/>
    </source>
</evidence>
<evidence type="ECO:0000313" key="16">
    <source>
        <dbReference type="Proteomes" id="UP000276133"/>
    </source>
</evidence>
<accession>A0A3M7PRC7</accession>
<dbReference type="HAMAP" id="MF_00558">
    <property type="entry name" value="Succ_CoA_beta"/>
    <property type="match status" value="1"/>
</dbReference>
<dbReference type="UniPathway" id="UPA00223">
    <property type="reaction ID" value="UER00999"/>
</dbReference>
<evidence type="ECO:0000256" key="6">
    <source>
        <dbReference type="ARBA" id="ARBA00022842"/>
    </source>
</evidence>
<dbReference type="Gene3D" id="3.30.1490.20">
    <property type="entry name" value="ATP-grasp fold, A domain"/>
    <property type="match status" value="1"/>
</dbReference>
<dbReference type="GO" id="GO:0000287">
    <property type="term" value="F:magnesium ion binding"/>
    <property type="evidence" value="ECO:0007669"/>
    <property type="project" value="UniProtKB-UniRule"/>
</dbReference>